<dbReference type="EMBL" id="JAIFRP010000062">
    <property type="protein sequence ID" value="KAK2580306.1"/>
    <property type="molecule type" value="Genomic_DNA"/>
</dbReference>
<comment type="caution">
    <text evidence="2">The sequence shown here is derived from an EMBL/GenBank/DDBJ whole genome shotgun (WGS) entry which is preliminary data.</text>
</comment>
<dbReference type="PANTHER" id="PTHR22997:SF3">
    <property type="entry name" value="PROTEIN KINTOUN"/>
    <property type="match status" value="1"/>
</dbReference>
<organism evidence="2 3">
    <name type="scientific">Odynerus spinipes</name>
    <dbReference type="NCBI Taxonomy" id="1348599"/>
    <lineage>
        <taxon>Eukaryota</taxon>
        <taxon>Metazoa</taxon>
        <taxon>Ecdysozoa</taxon>
        <taxon>Arthropoda</taxon>
        <taxon>Hexapoda</taxon>
        <taxon>Insecta</taxon>
        <taxon>Pterygota</taxon>
        <taxon>Neoptera</taxon>
        <taxon>Endopterygota</taxon>
        <taxon>Hymenoptera</taxon>
        <taxon>Apocrita</taxon>
        <taxon>Aculeata</taxon>
        <taxon>Vespoidea</taxon>
        <taxon>Vespidae</taxon>
        <taxon>Eumeninae</taxon>
        <taxon>Odynerus</taxon>
    </lineage>
</organism>
<dbReference type="Proteomes" id="UP001258017">
    <property type="component" value="Unassembled WGS sequence"/>
</dbReference>
<evidence type="ECO:0000313" key="3">
    <source>
        <dbReference type="Proteomes" id="UP001258017"/>
    </source>
</evidence>
<evidence type="ECO:0000256" key="1">
    <source>
        <dbReference type="SAM" id="MobiDB-lite"/>
    </source>
</evidence>
<name>A0AAD9VMJ1_9HYME</name>
<feature type="region of interest" description="Disordered" evidence="1">
    <location>
        <begin position="400"/>
        <end position="559"/>
    </location>
</feature>
<feature type="compositionally biased region" description="Polar residues" evidence="1">
    <location>
        <begin position="400"/>
        <end position="427"/>
    </location>
</feature>
<proteinExistence type="predicted"/>
<gene>
    <name evidence="2" type="ORF">KPH14_012545</name>
</gene>
<dbReference type="GO" id="GO:0005737">
    <property type="term" value="C:cytoplasm"/>
    <property type="evidence" value="ECO:0007669"/>
    <property type="project" value="TreeGrafter"/>
</dbReference>
<feature type="compositionally biased region" description="Polar residues" evidence="1">
    <location>
        <begin position="496"/>
        <end position="533"/>
    </location>
</feature>
<feature type="compositionally biased region" description="Polar residues" evidence="1">
    <location>
        <begin position="545"/>
        <end position="559"/>
    </location>
</feature>
<evidence type="ECO:0000313" key="2">
    <source>
        <dbReference type="EMBL" id="KAK2580306.1"/>
    </source>
</evidence>
<feature type="compositionally biased region" description="Polar residues" evidence="1">
    <location>
        <begin position="630"/>
        <end position="640"/>
    </location>
</feature>
<feature type="region of interest" description="Disordered" evidence="1">
    <location>
        <begin position="615"/>
        <end position="644"/>
    </location>
</feature>
<evidence type="ECO:0008006" key="4">
    <source>
        <dbReference type="Google" id="ProtNLM"/>
    </source>
</evidence>
<feature type="compositionally biased region" description="Low complexity" evidence="1">
    <location>
        <begin position="169"/>
        <end position="185"/>
    </location>
</feature>
<reference evidence="2" key="1">
    <citation type="submission" date="2021-08" db="EMBL/GenBank/DDBJ databases">
        <authorList>
            <person name="Misof B."/>
            <person name="Oliver O."/>
            <person name="Podsiadlowski L."/>
            <person name="Donath A."/>
            <person name="Peters R."/>
            <person name="Mayer C."/>
            <person name="Rust J."/>
            <person name="Gunkel S."/>
            <person name="Lesny P."/>
            <person name="Martin S."/>
            <person name="Oeyen J.P."/>
            <person name="Petersen M."/>
            <person name="Panagiotis P."/>
            <person name="Wilbrandt J."/>
            <person name="Tanja T."/>
        </authorList>
    </citation>
    <scope>NUCLEOTIDE SEQUENCE</scope>
    <source>
        <strain evidence="2">GBR_01_08_01A</strain>
        <tissue evidence="2">Thorax + abdomen</tissue>
    </source>
</reference>
<accession>A0AAD9VMJ1</accession>
<keyword evidence="3" id="KW-1185">Reference proteome</keyword>
<feature type="region of interest" description="Disordered" evidence="1">
    <location>
        <begin position="145"/>
        <end position="189"/>
    </location>
</feature>
<feature type="compositionally biased region" description="Polar residues" evidence="1">
    <location>
        <begin position="441"/>
        <end position="458"/>
    </location>
</feature>
<dbReference type="InterPro" id="IPR050734">
    <property type="entry name" value="PIH1/Kintoun_subfamily"/>
</dbReference>
<dbReference type="AlphaFoldDB" id="A0AAD9VMJ1"/>
<dbReference type="PANTHER" id="PTHR22997">
    <property type="entry name" value="PIH1 DOMAIN-CONTAINING PROTEIN 1"/>
    <property type="match status" value="1"/>
</dbReference>
<feature type="compositionally biased region" description="Basic and acidic residues" evidence="1">
    <location>
        <begin position="534"/>
        <end position="544"/>
    </location>
</feature>
<reference evidence="2" key="2">
    <citation type="journal article" date="2023" name="Commun. Biol.">
        <title>Intrasexual cuticular hydrocarbon dimorphism in a wasp sheds light on hydrocarbon biosynthesis genes in Hymenoptera.</title>
        <authorList>
            <person name="Moris V.C."/>
            <person name="Podsiadlowski L."/>
            <person name="Martin S."/>
            <person name="Oeyen J.P."/>
            <person name="Donath A."/>
            <person name="Petersen M."/>
            <person name="Wilbrandt J."/>
            <person name="Misof B."/>
            <person name="Liedtke D."/>
            <person name="Thamm M."/>
            <person name="Scheiner R."/>
            <person name="Schmitt T."/>
            <person name="Niehuis O."/>
        </authorList>
    </citation>
    <scope>NUCLEOTIDE SEQUENCE</scope>
    <source>
        <strain evidence="2">GBR_01_08_01A</strain>
    </source>
</reference>
<protein>
    <recommendedName>
        <fullName evidence="4">PIH1 domain-containing protein 2</fullName>
    </recommendedName>
</protein>
<sequence length="736" mass="82888">MTEGSVTRMKRNGARVFKNPPQPHMCIRDFIQGTTAPCYVNVLSWDRIAMPCRPSQPVPLWGGMRVPSPRTKAEAVVFAVMANPEVLRINGKNSEDPEKRSSLIELLLDFVEAMNAGVVFTRRYTILKDRDITGELKEVWNAVQARRDREQPPPQQETWIDVPPPVPQYPQYQDQQQQQTQKQQQEYTGLQPPQYHSSIAYGRAISSDSMHYDGYGYQSQKSVIGPNDQMYQSGQIVPQQYGNVTRIAQDRYNYRERGRDNLVQNMPQQSCPAYPGPQYQFQQLPRQMMPQYVNSNVHPTSNLGYGPPTNTNVNPNMSAAFQSYITNPIYQQRMDNTMHVDIRRMQQQQQQQQQQQIHMNHAQQVPQMEPAAPYNMQTASPVNVLRLGRPSMSVILKNNTSKRQVNSPTHGKQASCTNCQSKSTTENAAKPKSPVKVLQRELSSSSDRQDTSNHSSMDNGKVAGSERAPPTEEPKSIQATDVMEDEGGKKMDDSTVVLSSNELNDTTHNNVNSASSSNIRESTNSIESNQTTEDTVKQELKEPEQLSSPSVVNQVATDQKANSKTKIIVVKNKHKENAENNRMIRLRFVSDHKADSPKRSQTTMNSIIKNVFKMHPGMSNEDSSAKKKTTNGQPKGNNAKANCENEEIQQGYTILKKTETITPEEVITDIAQISIQDCKDATERSILHRGIRKRPFSLGQDGDRILVDTFFNNSGCCRQNFAVLHQTSAIDSKGNT</sequence>